<dbReference type="NCBIfam" id="TIGR00739">
    <property type="entry name" value="yajC"/>
    <property type="match status" value="1"/>
</dbReference>
<dbReference type="PANTHER" id="PTHR33909:SF1">
    <property type="entry name" value="SEC TRANSLOCON ACCESSORY COMPLEX SUBUNIT YAJC"/>
    <property type="match status" value="1"/>
</dbReference>
<dbReference type="OrthoDB" id="9800132at2"/>
<evidence type="ECO:0000256" key="5">
    <source>
        <dbReference type="ARBA" id="ARBA00022692"/>
    </source>
</evidence>
<dbReference type="Pfam" id="PF02699">
    <property type="entry name" value="YajC"/>
    <property type="match status" value="1"/>
</dbReference>
<dbReference type="SMART" id="SM01323">
    <property type="entry name" value="YajC"/>
    <property type="match status" value="1"/>
</dbReference>
<dbReference type="EMBL" id="FQXM01000004">
    <property type="protein sequence ID" value="SHH38802.1"/>
    <property type="molecule type" value="Genomic_DNA"/>
</dbReference>
<keyword evidence="6" id="KW-0653">Protein transport</keyword>
<evidence type="ECO:0000256" key="10">
    <source>
        <dbReference type="SAM" id="Phobius"/>
    </source>
</evidence>
<dbReference type="GO" id="GO:0015031">
    <property type="term" value="P:protein transport"/>
    <property type="evidence" value="ECO:0007669"/>
    <property type="project" value="UniProtKB-KW"/>
</dbReference>
<dbReference type="RefSeq" id="WP_073337306.1">
    <property type="nucleotide sequence ID" value="NZ_FQXM01000004.1"/>
</dbReference>
<name>A0A1M5SJN3_9CLOT</name>
<sequence length="92" mass="10604">MEQLFGLLPFIVMMVVFYLVLFLPERKRKKQYQSMLDSLSVNDEVMTRGGIIGRIINLQDEFIILETGPERVRIKVQRKGISSVSKSSQIAE</sequence>
<evidence type="ECO:0000313" key="11">
    <source>
        <dbReference type="EMBL" id="SHH38802.1"/>
    </source>
</evidence>
<proteinExistence type="inferred from homology"/>
<dbReference type="GO" id="GO:0005886">
    <property type="term" value="C:plasma membrane"/>
    <property type="evidence" value="ECO:0007669"/>
    <property type="project" value="UniProtKB-SubCell"/>
</dbReference>
<feature type="transmembrane region" description="Helical" evidence="10">
    <location>
        <begin position="6"/>
        <end position="23"/>
    </location>
</feature>
<evidence type="ECO:0000256" key="2">
    <source>
        <dbReference type="ARBA" id="ARBA00006742"/>
    </source>
</evidence>
<gene>
    <name evidence="11" type="ORF">SAMN02745207_00979</name>
</gene>
<evidence type="ECO:0000256" key="9">
    <source>
        <dbReference type="ARBA" id="ARBA00023136"/>
    </source>
</evidence>
<dbReference type="AlphaFoldDB" id="A0A1M5SJN3"/>
<keyword evidence="7 10" id="KW-1133">Transmembrane helix</keyword>
<keyword evidence="5 10" id="KW-0812">Transmembrane</keyword>
<dbReference type="Proteomes" id="UP000184447">
    <property type="component" value="Unassembled WGS sequence"/>
</dbReference>
<keyword evidence="3" id="KW-0813">Transport</keyword>
<keyword evidence="8" id="KW-0811">Translocation</keyword>
<evidence type="ECO:0000256" key="1">
    <source>
        <dbReference type="ARBA" id="ARBA00004162"/>
    </source>
</evidence>
<comment type="subcellular location">
    <subcellularLocation>
        <location evidence="1">Cell membrane</location>
        <topology evidence="1">Single-pass membrane protein</topology>
    </subcellularLocation>
</comment>
<evidence type="ECO:0000256" key="8">
    <source>
        <dbReference type="ARBA" id="ARBA00023010"/>
    </source>
</evidence>
<evidence type="ECO:0000256" key="4">
    <source>
        <dbReference type="ARBA" id="ARBA00022475"/>
    </source>
</evidence>
<dbReference type="STRING" id="1121316.SAMN02745207_00979"/>
<organism evidence="11 12">
    <name type="scientific">Clostridium grantii DSM 8605</name>
    <dbReference type="NCBI Taxonomy" id="1121316"/>
    <lineage>
        <taxon>Bacteria</taxon>
        <taxon>Bacillati</taxon>
        <taxon>Bacillota</taxon>
        <taxon>Clostridia</taxon>
        <taxon>Eubacteriales</taxon>
        <taxon>Clostridiaceae</taxon>
        <taxon>Clostridium</taxon>
    </lineage>
</organism>
<evidence type="ECO:0000256" key="7">
    <source>
        <dbReference type="ARBA" id="ARBA00022989"/>
    </source>
</evidence>
<dbReference type="PANTHER" id="PTHR33909">
    <property type="entry name" value="SEC TRANSLOCON ACCESSORY COMPLEX SUBUNIT YAJC"/>
    <property type="match status" value="1"/>
</dbReference>
<dbReference type="PRINTS" id="PR01853">
    <property type="entry name" value="YAJCTRNLCASE"/>
</dbReference>
<evidence type="ECO:0000256" key="3">
    <source>
        <dbReference type="ARBA" id="ARBA00022448"/>
    </source>
</evidence>
<comment type="similarity">
    <text evidence="2">Belongs to the YajC family.</text>
</comment>
<keyword evidence="4" id="KW-1003">Cell membrane</keyword>
<dbReference type="InterPro" id="IPR003849">
    <property type="entry name" value="Preprotein_translocase_YajC"/>
</dbReference>
<evidence type="ECO:0000313" key="12">
    <source>
        <dbReference type="Proteomes" id="UP000184447"/>
    </source>
</evidence>
<accession>A0A1M5SJN3</accession>
<reference evidence="11 12" key="1">
    <citation type="submission" date="2016-11" db="EMBL/GenBank/DDBJ databases">
        <authorList>
            <person name="Jaros S."/>
            <person name="Januszkiewicz K."/>
            <person name="Wedrychowicz H."/>
        </authorList>
    </citation>
    <scope>NUCLEOTIDE SEQUENCE [LARGE SCALE GENOMIC DNA]</scope>
    <source>
        <strain evidence="11 12">DSM 8605</strain>
    </source>
</reference>
<keyword evidence="9 10" id="KW-0472">Membrane</keyword>
<keyword evidence="12" id="KW-1185">Reference proteome</keyword>
<evidence type="ECO:0000256" key="6">
    <source>
        <dbReference type="ARBA" id="ARBA00022927"/>
    </source>
</evidence>
<protein>
    <submittedName>
        <fullName evidence="11">Preprotein translocase subunit YajC</fullName>
    </submittedName>
</protein>